<proteinExistence type="predicted"/>
<sequence>MYALPDLSGRTVLVTGTTSGLGLAASTALARAGARVLTTARDPERGKVAAAQAGGELVLLDLADLTSVRAAADEVRERTGDRLDVLLNNAGVAMGPRRETVDGFELQIGTNHLGPSALTWLLMPALRAAGDGDDFARVVTTTSLGHRNGGLDVADLHWERRRYRPNAAYCASKLANLLFSAELDRRLRLAGDPVVSVAAHPGMTESQLLANGTRRGRTLEAALFAPWDRWLTQPVEDGVAPQLAAAAGPVHGGDFLGPSGRMELHGPPAPARRSRSAADPTLAGRLWHATAEATGVTPDPA</sequence>
<dbReference type="AlphaFoldDB" id="A0A4V2PHS0"/>
<feature type="region of interest" description="Disordered" evidence="2">
    <location>
        <begin position="250"/>
        <end position="280"/>
    </location>
</feature>
<keyword evidence="1" id="KW-0560">Oxidoreductase</keyword>
<evidence type="ECO:0000256" key="2">
    <source>
        <dbReference type="SAM" id="MobiDB-lite"/>
    </source>
</evidence>
<evidence type="ECO:0000256" key="1">
    <source>
        <dbReference type="ARBA" id="ARBA00023002"/>
    </source>
</evidence>
<dbReference type="Pfam" id="PF00106">
    <property type="entry name" value="adh_short"/>
    <property type="match status" value="1"/>
</dbReference>
<dbReference type="InterPro" id="IPR036291">
    <property type="entry name" value="NAD(P)-bd_dom_sf"/>
</dbReference>
<name>A0A4V2PHS0_PSEEN</name>
<dbReference type="Proteomes" id="UP000295560">
    <property type="component" value="Unassembled WGS sequence"/>
</dbReference>
<dbReference type="EMBL" id="SMFZ01000002">
    <property type="protein sequence ID" value="TCK21846.1"/>
    <property type="molecule type" value="Genomic_DNA"/>
</dbReference>
<protein>
    <submittedName>
        <fullName evidence="3">NADP-dependent 3-hydroxy acid dehydrogenase YdfG</fullName>
    </submittedName>
</protein>
<evidence type="ECO:0000313" key="3">
    <source>
        <dbReference type="EMBL" id="TCK21846.1"/>
    </source>
</evidence>
<dbReference type="OrthoDB" id="4577644at2"/>
<keyword evidence="4" id="KW-1185">Reference proteome</keyword>
<organism evidence="3 4">
    <name type="scientific">Pseudonocardia endophytica</name>
    <dbReference type="NCBI Taxonomy" id="401976"/>
    <lineage>
        <taxon>Bacteria</taxon>
        <taxon>Bacillati</taxon>
        <taxon>Actinomycetota</taxon>
        <taxon>Actinomycetes</taxon>
        <taxon>Pseudonocardiales</taxon>
        <taxon>Pseudonocardiaceae</taxon>
        <taxon>Pseudonocardia</taxon>
    </lineage>
</organism>
<dbReference type="PRINTS" id="PR00081">
    <property type="entry name" value="GDHRDH"/>
</dbReference>
<reference evidence="3 4" key="1">
    <citation type="submission" date="2019-03" db="EMBL/GenBank/DDBJ databases">
        <title>Sequencing the genomes of 1000 actinobacteria strains.</title>
        <authorList>
            <person name="Klenk H.-P."/>
        </authorList>
    </citation>
    <scope>NUCLEOTIDE SEQUENCE [LARGE SCALE GENOMIC DNA]</scope>
    <source>
        <strain evidence="3 4">DSM 44969</strain>
    </source>
</reference>
<dbReference type="SUPFAM" id="SSF51735">
    <property type="entry name" value="NAD(P)-binding Rossmann-fold domains"/>
    <property type="match status" value="1"/>
</dbReference>
<dbReference type="PANTHER" id="PTHR43157:SF31">
    <property type="entry name" value="PHOSPHATIDYLINOSITOL-GLYCAN BIOSYNTHESIS CLASS F PROTEIN"/>
    <property type="match status" value="1"/>
</dbReference>
<dbReference type="PANTHER" id="PTHR43157">
    <property type="entry name" value="PHOSPHATIDYLINOSITOL-GLYCAN BIOSYNTHESIS CLASS F PROTEIN-RELATED"/>
    <property type="match status" value="1"/>
</dbReference>
<dbReference type="RefSeq" id="WP_132430543.1">
    <property type="nucleotide sequence ID" value="NZ_SMFZ01000002.1"/>
</dbReference>
<comment type="caution">
    <text evidence="3">The sequence shown here is derived from an EMBL/GenBank/DDBJ whole genome shotgun (WGS) entry which is preliminary data.</text>
</comment>
<evidence type="ECO:0000313" key="4">
    <source>
        <dbReference type="Proteomes" id="UP000295560"/>
    </source>
</evidence>
<accession>A0A4V2PHS0</accession>
<dbReference type="Gene3D" id="3.40.50.720">
    <property type="entry name" value="NAD(P)-binding Rossmann-like Domain"/>
    <property type="match status" value="1"/>
</dbReference>
<gene>
    <name evidence="3" type="ORF">EV378_5838</name>
</gene>
<dbReference type="GO" id="GO:0016491">
    <property type="term" value="F:oxidoreductase activity"/>
    <property type="evidence" value="ECO:0007669"/>
    <property type="project" value="UniProtKB-KW"/>
</dbReference>
<dbReference type="InterPro" id="IPR002347">
    <property type="entry name" value="SDR_fam"/>
</dbReference>